<reference evidence="2" key="1">
    <citation type="submission" date="2023-03" db="EMBL/GenBank/DDBJ databases">
        <authorList>
            <person name="Julca I."/>
        </authorList>
    </citation>
    <scope>NUCLEOTIDE SEQUENCE</scope>
</reference>
<proteinExistence type="predicted"/>
<keyword evidence="3" id="KW-1185">Reference proteome</keyword>
<name>A0AAV1DUG7_OLDCO</name>
<feature type="region of interest" description="Disordered" evidence="1">
    <location>
        <begin position="22"/>
        <end position="52"/>
    </location>
</feature>
<dbReference type="Proteomes" id="UP001161247">
    <property type="component" value="Chromosome 6"/>
</dbReference>
<sequence>MKREGRQHGMVETYRFVQSRVRARNSAQSEPAAPFTRVSQKPTNHSKFTGKCSRPRCAGCHTHPVEKSRYKAKGTQKLKCSDVLTNHKLVKWRVVDSRLAPGPPGLKLTGSSATEILDHLANDDYYLDEIEDDGDGGDHLGYGYDADPVYDYGFDYGLEGFEGELADDQGEGADVEIDGDDDRMSFCDVGFIWEDVDGEDGGEWYLVEEI</sequence>
<organism evidence="2 3">
    <name type="scientific">Oldenlandia corymbosa var. corymbosa</name>
    <dbReference type="NCBI Taxonomy" id="529605"/>
    <lineage>
        <taxon>Eukaryota</taxon>
        <taxon>Viridiplantae</taxon>
        <taxon>Streptophyta</taxon>
        <taxon>Embryophyta</taxon>
        <taxon>Tracheophyta</taxon>
        <taxon>Spermatophyta</taxon>
        <taxon>Magnoliopsida</taxon>
        <taxon>eudicotyledons</taxon>
        <taxon>Gunneridae</taxon>
        <taxon>Pentapetalae</taxon>
        <taxon>asterids</taxon>
        <taxon>lamiids</taxon>
        <taxon>Gentianales</taxon>
        <taxon>Rubiaceae</taxon>
        <taxon>Rubioideae</taxon>
        <taxon>Spermacoceae</taxon>
        <taxon>Hedyotis-Oldenlandia complex</taxon>
        <taxon>Oldenlandia</taxon>
    </lineage>
</organism>
<dbReference type="PANTHER" id="PTHR34278">
    <property type="entry name" value="PROTEIN THI031, PUTATIVE-RELATED"/>
    <property type="match status" value="1"/>
</dbReference>
<evidence type="ECO:0000256" key="1">
    <source>
        <dbReference type="SAM" id="MobiDB-lite"/>
    </source>
</evidence>
<accession>A0AAV1DUG7</accession>
<dbReference type="AlphaFoldDB" id="A0AAV1DUG7"/>
<protein>
    <submittedName>
        <fullName evidence="2">OLC1v1011764C1</fullName>
    </submittedName>
</protein>
<feature type="compositionally biased region" description="Polar residues" evidence="1">
    <location>
        <begin position="37"/>
        <end position="47"/>
    </location>
</feature>
<evidence type="ECO:0000313" key="2">
    <source>
        <dbReference type="EMBL" id="CAI9111521.1"/>
    </source>
</evidence>
<dbReference type="EMBL" id="OX459123">
    <property type="protein sequence ID" value="CAI9111521.1"/>
    <property type="molecule type" value="Genomic_DNA"/>
</dbReference>
<gene>
    <name evidence="2" type="ORF">OLC1_LOCUS18900</name>
</gene>
<evidence type="ECO:0000313" key="3">
    <source>
        <dbReference type="Proteomes" id="UP001161247"/>
    </source>
</evidence>
<dbReference type="PANTHER" id="PTHR34278:SF1">
    <property type="entry name" value="PROTEIN THI031, PUTATIVE-RELATED"/>
    <property type="match status" value="1"/>
</dbReference>